<dbReference type="OrthoDB" id="227596at2"/>
<keyword evidence="14" id="KW-1185">Reference proteome</keyword>
<dbReference type="SUPFAM" id="SSF55874">
    <property type="entry name" value="ATPase domain of HSP90 chaperone/DNA topoisomerase II/histidine kinase"/>
    <property type="match status" value="1"/>
</dbReference>
<gene>
    <name evidence="13" type="ORF">SGA01_13600</name>
</gene>
<evidence type="ECO:0000256" key="10">
    <source>
        <dbReference type="SAM" id="Phobius"/>
    </source>
</evidence>
<dbReference type="Pfam" id="PF07730">
    <property type="entry name" value="HisKA_3"/>
    <property type="match status" value="1"/>
</dbReference>
<evidence type="ECO:0000313" key="14">
    <source>
        <dbReference type="Proteomes" id="UP000315226"/>
    </source>
</evidence>
<evidence type="ECO:0000256" key="9">
    <source>
        <dbReference type="SAM" id="MobiDB-lite"/>
    </source>
</evidence>
<dbReference type="InterPro" id="IPR050482">
    <property type="entry name" value="Sensor_HK_TwoCompSys"/>
</dbReference>
<reference evidence="13 14" key="1">
    <citation type="submission" date="2019-06" db="EMBL/GenBank/DDBJ databases">
        <title>Whole genome shotgun sequence of Streptomyces gardneri NBRC 12865.</title>
        <authorList>
            <person name="Hosoyama A."/>
            <person name="Uohara A."/>
            <person name="Ohji S."/>
            <person name="Ichikawa N."/>
        </authorList>
    </citation>
    <scope>NUCLEOTIDE SEQUENCE [LARGE SCALE GENOMIC DNA]</scope>
    <source>
        <strain evidence="13 14">NBRC 12865</strain>
    </source>
</reference>
<dbReference type="Gene3D" id="1.20.5.1930">
    <property type="match status" value="1"/>
</dbReference>
<dbReference type="Pfam" id="PF23539">
    <property type="entry name" value="DUF7134"/>
    <property type="match status" value="1"/>
</dbReference>
<dbReference type="EMBL" id="BJMN01000010">
    <property type="protein sequence ID" value="GEB55755.1"/>
    <property type="molecule type" value="Genomic_DNA"/>
</dbReference>
<feature type="region of interest" description="Disordered" evidence="9">
    <location>
        <begin position="332"/>
        <end position="355"/>
    </location>
</feature>
<dbReference type="CDD" id="cd16917">
    <property type="entry name" value="HATPase_UhpB-NarQ-NarX-like"/>
    <property type="match status" value="1"/>
</dbReference>
<keyword evidence="10" id="KW-1133">Transmembrane helix</keyword>
<evidence type="ECO:0000256" key="5">
    <source>
        <dbReference type="ARBA" id="ARBA00022741"/>
    </source>
</evidence>
<feature type="domain" description="Signal transduction histidine kinase subgroup 3 dimerisation and phosphoacceptor" evidence="11">
    <location>
        <begin position="179"/>
        <end position="249"/>
    </location>
</feature>
<keyword evidence="6 13" id="KW-0418">Kinase</keyword>
<dbReference type="GO" id="GO:0046983">
    <property type="term" value="F:protein dimerization activity"/>
    <property type="evidence" value="ECO:0007669"/>
    <property type="project" value="InterPro"/>
</dbReference>
<evidence type="ECO:0000256" key="6">
    <source>
        <dbReference type="ARBA" id="ARBA00022777"/>
    </source>
</evidence>
<dbReference type="Proteomes" id="UP000315226">
    <property type="component" value="Unassembled WGS sequence"/>
</dbReference>
<comment type="caution">
    <text evidence="13">The sequence shown here is derived from an EMBL/GenBank/DDBJ whole genome shotgun (WGS) entry which is preliminary data.</text>
</comment>
<dbReference type="InterPro" id="IPR011712">
    <property type="entry name" value="Sig_transdc_His_kin_sub3_dim/P"/>
</dbReference>
<evidence type="ECO:0000256" key="3">
    <source>
        <dbReference type="ARBA" id="ARBA00022553"/>
    </source>
</evidence>
<dbReference type="GO" id="GO:0000155">
    <property type="term" value="F:phosphorelay sensor kinase activity"/>
    <property type="evidence" value="ECO:0007669"/>
    <property type="project" value="InterPro"/>
</dbReference>
<dbReference type="GO" id="GO:0005524">
    <property type="term" value="F:ATP binding"/>
    <property type="evidence" value="ECO:0007669"/>
    <property type="project" value="UniProtKB-KW"/>
</dbReference>
<evidence type="ECO:0000256" key="4">
    <source>
        <dbReference type="ARBA" id="ARBA00022679"/>
    </source>
</evidence>
<keyword evidence="3" id="KW-0597">Phosphoprotein</keyword>
<dbReference type="GO" id="GO:0016020">
    <property type="term" value="C:membrane"/>
    <property type="evidence" value="ECO:0007669"/>
    <property type="project" value="InterPro"/>
</dbReference>
<keyword evidence="10" id="KW-0812">Transmembrane</keyword>
<accession>A0A4Y3RDC1</accession>
<dbReference type="InterPro" id="IPR055558">
    <property type="entry name" value="DUF7134"/>
</dbReference>
<evidence type="ECO:0000259" key="11">
    <source>
        <dbReference type="Pfam" id="PF07730"/>
    </source>
</evidence>
<keyword evidence="8" id="KW-0902">Two-component regulatory system</keyword>
<feature type="transmembrane region" description="Helical" evidence="10">
    <location>
        <begin position="140"/>
        <end position="157"/>
    </location>
</feature>
<dbReference type="Gene3D" id="3.30.565.10">
    <property type="entry name" value="Histidine kinase-like ATPase, C-terminal domain"/>
    <property type="match status" value="1"/>
</dbReference>
<keyword evidence="10" id="KW-0472">Membrane</keyword>
<dbReference type="PANTHER" id="PTHR24421:SF10">
    <property type="entry name" value="NITRATE_NITRITE SENSOR PROTEIN NARQ"/>
    <property type="match status" value="1"/>
</dbReference>
<proteinExistence type="predicted"/>
<evidence type="ECO:0000256" key="7">
    <source>
        <dbReference type="ARBA" id="ARBA00022840"/>
    </source>
</evidence>
<feature type="domain" description="DUF7134" evidence="12">
    <location>
        <begin position="17"/>
        <end position="155"/>
    </location>
</feature>
<dbReference type="InterPro" id="IPR036890">
    <property type="entry name" value="HATPase_C_sf"/>
</dbReference>
<organism evidence="13 14">
    <name type="scientific">Streptomyces gardneri</name>
    <dbReference type="NCBI Taxonomy" id="66892"/>
    <lineage>
        <taxon>Bacteria</taxon>
        <taxon>Bacillati</taxon>
        <taxon>Actinomycetota</taxon>
        <taxon>Actinomycetes</taxon>
        <taxon>Kitasatosporales</taxon>
        <taxon>Streptomycetaceae</taxon>
        <taxon>Streptomyces</taxon>
    </lineage>
</organism>
<feature type="transmembrane region" description="Helical" evidence="10">
    <location>
        <begin position="111"/>
        <end position="128"/>
    </location>
</feature>
<dbReference type="RefSeq" id="WP_141294302.1">
    <property type="nucleotide sequence ID" value="NZ_BJMN01000010.1"/>
</dbReference>
<evidence type="ECO:0000256" key="8">
    <source>
        <dbReference type="ARBA" id="ARBA00023012"/>
    </source>
</evidence>
<dbReference type="EC" id="2.7.13.3" evidence="2"/>
<keyword evidence="5" id="KW-0547">Nucleotide-binding</keyword>
<evidence type="ECO:0000256" key="2">
    <source>
        <dbReference type="ARBA" id="ARBA00012438"/>
    </source>
</evidence>
<dbReference type="PANTHER" id="PTHR24421">
    <property type="entry name" value="NITRATE/NITRITE SENSOR PROTEIN NARX-RELATED"/>
    <property type="match status" value="1"/>
</dbReference>
<dbReference type="AlphaFoldDB" id="A0A4Y3RDC1"/>
<keyword evidence="7" id="KW-0067">ATP-binding</keyword>
<feature type="transmembrane region" description="Helical" evidence="10">
    <location>
        <begin position="22"/>
        <end position="39"/>
    </location>
</feature>
<name>A0A4Y3RDC1_9ACTN</name>
<evidence type="ECO:0000256" key="1">
    <source>
        <dbReference type="ARBA" id="ARBA00000085"/>
    </source>
</evidence>
<protein>
    <recommendedName>
        <fullName evidence="2">histidine kinase</fullName>
        <ecNumber evidence="2">2.7.13.3</ecNumber>
    </recommendedName>
</protein>
<keyword evidence="4" id="KW-0808">Transferase</keyword>
<evidence type="ECO:0000313" key="13">
    <source>
        <dbReference type="EMBL" id="GEB55755.1"/>
    </source>
</evidence>
<evidence type="ECO:0000259" key="12">
    <source>
        <dbReference type="Pfam" id="PF23539"/>
    </source>
</evidence>
<sequence length="412" mass="42457">MDFAAAFTRDPQAAPYPVRCDATAAAAFAVLAAVLALTVDDGRRPDLLGWALLLAAHVPLAWRRKAPMPVLLAVVACVAPYHALDYMHLAPIPASMTALYTVASTGRPRRTVLVGLTVTSVTLTIQLVVNPHEMVELLRVSGWVIAMLVFGASIRLYRQLVAGVMERAEREAEGKVVEERLRIARDLHDLLAHSITLIGVQTSVAAHVLVATPDRLDREALARALDEIAETCRDARAEVRTTLDVLRAAPEGPLPDLASLPDLVRTSGADLTVRTGTTKVPAAVGAAAYRIVQESLTNAVRHGGGRGADMRVDVGLVEEVLTVRVTNGGGVGGQGGAGASGAVGDVGGDGGSGGDGGGGVLGPGLAGGAGYGILGMRERARSVGGTLSAGPRAGGGFEVSARLPLVMKEVAV</sequence>
<comment type="catalytic activity">
    <reaction evidence="1">
        <text>ATP + protein L-histidine = ADP + protein N-phospho-L-histidine.</text>
        <dbReference type="EC" id="2.7.13.3"/>
    </reaction>
</comment>